<evidence type="ECO:0000259" key="1">
    <source>
        <dbReference type="Pfam" id="PF00534"/>
    </source>
</evidence>
<protein>
    <recommendedName>
        <fullName evidence="5">Glycosyl transferase family 1</fullName>
    </recommendedName>
</protein>
<dbReference type="Pfam" id="PF13439">
    <property type="entry name" value="Glyco_transf_4"/>
    <property type="match status" value="1"/>
</dbReference>
<accession>A0A2K8UAT6</accession>
<evidence type="ECO:0008006" key="5">
    <source>
        <dbReference type="Google" id="ProtNLM"/>
    </source>
</evidence>
<dbReference type="CDD" id="cd03801">
    <property type="entry name" value="GT4_PimA-like"/>
    <property type="match status" value="1"/>
</dbReference>
<evidence type="ECO:0000259" key="2">
    <source>
        <dbReference type="Pfam" id="PF13439"/>
    </source>
</evidence>
<dbReference type="PANTHER" id="PTHR45947">
    <property type="entry name" value="SULFOQUINOVOSYL TRANSFERASE SQD2"/>
    <property type="match status" value="1"/>
</dbReference>
<name>A0A2K8UAT6_9GAMM</name>
<dbReference type="InterPro" id="IPR028098">
    <property type="entry name" value="Glyco_trans_4-like_N"/>
</dbReference>
<dbReference type="OrthoDB" id="4611853at2"/>
<dbReference type="InterPro" id="IPR001296">
    <property type="entry name" value="Glyco_trans_1"/>
</dbReference>
<dbReference type="InterPro" id="IPR050194">
    <property type="entry name" value="Glycosyltransferase_grp1"/>
</dbReference>
<evidence type="ECO:0000313" key="4">
    <source>
        <dbReference type="Proteomes" id="UP000232638"/>
    </source>
</evidence>
<dbReference type="Pfam" id="PF00534">
    <property type="entry name" value="Glycos_transf_1"/>
    <property type="match status" value="1"/>
</dbReference>
<gene>
    <name evidence="3" type="ORF">THSYN_17260</name>
</gene>
<dbReference type="KEGG" id="tsy:THSYN_17260"/>
<feature type="domain" description="Glycosyl transferase family 1" evidence="1">
    <location>
        <begin position="217"/>
        <end position="378"/>
    </location>
</feature>
<dbReference type="Proteomes" id="UP000232638">
    <property type="component" value="Chromosome"/>
</dbReference>
<reference evidence="3 4" key="1">
    <citation type="submission" date="2017-03" db="EMBL/GenBank/DDBJ databases">
        <title>Complete genome sequence of Candidatus 'Thiodictyon syntrophicum' sp. nov. strain Cad16T, a photolithoautotroph purple sulfur bacterium isolated from an alpine meromictic lake.</title>
        <authorList>
            <person name="Luedin S.M."/>
            <person name="Pothier J.F."/>
            <person name="Danza F."/>
            <person name="Storelli N."/>
            <person name="Wittwer M."/>
            <person name="Tonolla M."/>
        </authorList>
    </citation>
    <scope>NUCLEOTIDE SEQUENCE [LARGE SCALE GENOMIC DNA]</scope>
    <source>
        <strain evidence="3 4">Cad16T</strain>
    </source>
</reference>
<dbReference type="SUPFAM" id="SSF53756">
    <property type="entry name" value="UDP-Glycosyltransferase/glycogen phosphorylase"/>
    <property type="match status" value="1"/>
</dbReference>
<dbReference type="PANTHER" id="PTHR45947:SF3">
    <property type="entry name" value="SULFOQUINOVOSYL TRANSFERASE SQD2"/>
    <property type="match status" value="1"/>
</dbReference>
<dbReference type="GO" id="GO:0016758">
    <property type="term" value="F:hexosyltransferase activity"/>
    <property type="evidence" value="ECO:0007669"/>
    <property type="project" value="TreeGrafter"/>
</dbReference>
<dbReference type="AlphaFoldDB" id="A0A2K8UAT6"/>
<evidence type="ECO:0000313" key="3">
    <source>
        <dbReference type="EMBL" id="AUB82519.1"/>
    </source>
</evidence>
<dbReference type="EMBL" id="CP020370">
    <property type="protein sequence ID" value="AUB82519.1"/>
    <property type="molecule type" value="Genomic_DNA"/>
</dbReference>
<proteinExistence type="predicted"/>
<organism evidence="3 4">
    <name type="scientific">Candidatus Thiodictyon syntrophicum</name>
    <dbReference type="NCBI Taxonomy" id="1166950"/>
    <lineage>
        <taxon>Bacteria</taxon>
        <taxon>Pseudomonadati</taxon>
        <taxon>Pseudomonadota</taxon>
        <taxon>Gammaproteobacteria</taxon>
        <taxon>Chromatiales</taxon>
        <taxon>Chromatiaceae</taxon>
        <taxon>Thiodictyon</taxon>
    </lineage>
</organism>
<keyword evidence="4" id="KW-1185">Reference proteome</keyword>
<sequence length="410" mass="45877">MKCLMFASIFPPINGGSAVVYEGLCQFSPKDSVHVLAPWRHYVTGEEIEGWREYDAKAGFPITRIELLRAPVVSSRSLPQSLWLHLAVDLPLKLRVLWTAVKLVRKEKIDCVCICELNSGTWLGLALRRLLGIPFIIYIHGEEITTESSYRIFGRRRRHYLHWADALVAVSQFTSRQLIDLYGIAREKITLIINGVDVSYFRPGPTDPALIERYGLTGKRIILTVGRLVERKGIDMTLRALPSILERVPNAHYLIVGTGEFEPELRRLVEDLSLTPHVTFTGRIPVTELVAHYRLCDLFVMPNRELDNHDTEGFGLVFLEANACAKAVIAGVAGGAVEAVRHGETGLSVDGTRVPAIAAAIVDLLTDDAKREAMGQRGLEVAQQCKSADRAPVFHALCARVAKTRRRRWW</sequence>
<dbReference type="Gene3D" id="3.40.50.2000">
    <property type="entry name" value="Glycogen Phosphorylase B"/>
    <property type="match status" value="2"/>
</dbReference>
<feature type="domain" description="Glycosyltransferase subfamily 4-like N-terminal" evidence="2">
    <location>
        <begin position="84"/>
        <end position="199"/>
    </location>
</feature>